<name>A0ABW0W3D9_9BACL</name>
<organism evidence="2 3">
    <name type="scientific">Paenibacillus solisilvae</name>
    <dbReference type="NCBI Taxonomy" id="2486751"/>
    <lineage>
        <taxon>Bacteria</taxon>
        <taxon>Bacillati</taxon>
        <taxon>Bacillota</taxon>
        <taxon>Bacilli</taxon>
        <taxon>Bacillales</taxon>
        <taxon>Paenibacillaceae</taxon>
        <taxon>Paenibacillus</taxon>
    </lineage>
</organism>
<feature type="compositionally biased region" description="Basic and acidic residues" evidence="1">
    <location>
        <begin position="11"/>
        <end position="22"/>
    </location>
</feature>
<feature type="region of interest" description="Disordered" evidence="1">
    <location>
        <begin position="1"/>
        <end position="28"/>
    </location>
</feature>
<evidence type="ECO:0000313" key="3">
    <source>
        <dbReference type="Proteomes" id="UP001596047"/>
    </source>
</evidence>
<dbReference type="RefSeq" id="WP_379191349.1">
    <property type="nucleotide sequence ID" value="NZ_JBHSOW010000103.1"/>
</dbReference>
<keyword evidence="3" id="KW-1185">Reference proteome</keyword>
<dbReference type="EMBL" id="JBHSOW010000103">
    <property type="protein sequence ID" value="MFC5652686.1"/>
    <property type="molecule type" value="Genomic_DNA"/>
</dbReference>
<comment type="caution">
    <text evidence="2">The sequence shown here is derived from an EMBL/GenBank/DDBJ whole genome shotgun (WGS) entry which is preliminary data.</text>
</comment>
<sequence length="214" mass="24076">MTPLFPTYENGRPDHPNQENTKRRSNMNKPWKSAAIWIMALAIGSSLTACRLDTAEDKTEMKAKNAANRIETKAAPKGSRLLSDITVRNSHMNRDDMDTSIVRNHLRIAERMESSTERLRGVSKATVIVDKHKAVVGLDVNNNQHGKTVEKRVTRTLKSEFPGYNIYVTSDKAINKKIQAAHADMVSKHPVRQFATEVGVIIEDIGRTITKPFR</sequence>
<dbReference type="InterPro" id="IPR019076">
    <property type="entry name" value="Spore_lipoprot_YhcN/YlaJ-like"/>
</dbReference>
<reference evidence="3" key="1">
    <citation type="journal article" date="2019" name="Int. J. Syst. Evol. Microbiol.">
        <title>The Global Catalogue of Microorganisms (GCM) 10K type strain sequencing project: providing services to taxonomists for standard genome sequencing and annotation.</title>
        <authorList>
            <consortium name="The Broad Institute Genomics Platform"/>
            <consortium name="The Broad Institute Genome Sequencing Center for Infectious Disease"/>
            <person name="Wu L."/>
            <person name="Ma J."/>
        </authorList>
    </citation>
    <scope>NUCLEOTIDE SEQUENCE [LARGE SCALE GENOMIC DNA]</scope>
    <source>
        <strain evidence="3">CGMCC 1.3240</strain>
    </source>
</reference>
<gene>
    <name evidence="2" type="ORF">ACFPYJ_26920</name>
</gene>
<protein>
    <submittedName>
        <fullName evidence="2">YhcN/YlaJ family sporulation lipoprotein</fullName>
    </submittedName>
</protein>
<proteinExistence type="predicted"/>
<evidence type="ECO:0000256" key="1">
    <source>
        <dbReference type="SAM" id="MobiDB-lite"/>
    </source>
</evidence>
<accession>A0ABW0W3D9</accession>
<dbReference type="Proteomes" id="UP001596047">
    <property type="component" value="Unassembled WGS sequence"/>
</dbReference>
<dbReference type="Pfam" id="PF09580">
    <property type="entry name" value="Spore_YhcN_YlaJ"/>
    <property type="match status" value="1"/>
</dbReference>
<evidence type="ECO:0000313" key="2">
    <source>
        <dbReference type="EMBL" id="MFC5652686.1"/>
    </source>
</evidence>
<keyword evidence="2" id="KW-0449">Lipoprotein</keyword>